<evidence type="ECO:0000256" key="7">
    <source>
        <dbReference type="SAM" id="Coils"/>
    </source>
</evidence>
<sequence>MKDPDTPDFGSLKEEVHYWKEQAAKHHAEEAREELQEFQQMSRDYEAELEAELKVYEKRNRELLAANNRLRMDLENYKGHHHVAGRL</sequence>
<feature type="coiled-coil region" evidence="7">
    <location>
        <begin position="21"/>
        <end position="73"/>
    </location>
</feature>
<evidence type="ECO:0000256" key="1">
    <source>
        <dbReference type="ARBA" id="ARBA00004629"/>
    </source>
</evidence>
<dbReference type="GO" id="GO:0008017">
    <property type="term" value="F:microtubule binding"/>
    <property type="evidence" value="ECO:0007669"/>
    <property type="project" value="InterPro"/>
</dbReference>
<dbReference type="Gene3D" id="6.10.250.760">
    <property type="match status" value="1"/>
</dbReference>
<evidence type="ECO:0000256" key="2">
    <source>
        <dbReference type="ARBA" id="ARBA00007429"/>
    </source>
</evidence>
<evidence type="ECO:0000256" key="6">
    <source>
        <dbReference type="ARBA" id="ARBA00023328"/>
    </source>
</evidence>
<evidence type="ECO:0000256" key="3">
    <source>
        <dbReference type="ARBA" id="ARBA00022553"/>
    </source>
</evidence>
<dbReference type="GO" id="GO:0047496">
    <property type="term" value="P:vesicle transport along microtubule"/>
    <property type="evidence" value="ECO:0007669"/>
    <property type="project" value="TreeGrafter"/>
</dbReference>
<evidence type="ECO:0000313" key="8">
    <source>
        <dbReference type="Ensembl" id="ENSHCOP00000021025.1"/>
    </source>
</evidence>
<comment type="subcellular location">
    <subcellularLocation>
        <location evidence="1">Chromosome</location>
        <location evidence="1">Centromere</location>
        <location evidence="1">Kinetochore</location>
    </subcellularLocation>
</comment>
<comment type="similarity">
    <text evidence="2">Belongs to the nudE family.</text>
</comment>
<dbReference type="OMA" id="YESKWRE"/>
<keyword evidence="4" id="KW-0995">Kinetochore</keyword>
<name>A0A3Q3DUR3_HIPCM</name>
<keyword evidence="6" id="KW-0137">Centromere</keyword>
<dbReference type="PANTHER" id="PTHR10921:SF2">
    <property type="entry name" value="NUCLEAR DISTRIBUTION PROTEIN NUDE HOMOLOG 1"/>
    <property type="match status" value="1"/>
</dbReference>
<evidence type="ECO:0000256" key="4">
    <source>
        <dbReference type="ARBA" id="ARBA00022838"/>
    </source>
</evidence>
<reference evidence="8" key="1">
    <citation type="submission" date="2025-08" db="UniProtKB">
        <authorList>
            <consortium name="Ensembl"/>
        </authorList>
    </citation>
    <scope>IDENTIFICATION</scope>
</reference>
<proteinExistence type="inferred from homology"/>
<dbReference type="GO" id="GO:0007059">
    <property type="term" value="P:chromosome segregation"/>
    <property type="evidence" value="ECO:0007669"/>
    <property type="project" value="TreeGrafter"/>
</dbReference>
<dbReference type="GeneTree" id="ENSGT00390000000111"/>
<dbReference type="Proteomes" id="UP000264820">
    <property type="component" value="Unplaced"/>
</dbReference>
<dbReference type="AlphaFoldDB" id="A0A3Q3DUR3"/>
<dbReference type="GO" id="GO:0016477">
    <property type="term" value="P:cell migration"/>
    <property type="evidence" value="ECO:0007669"/>
    <property type="project" value="TreeGrafter"/>
</dbReference>
<dbReference type="GO" id="GO:0051642">
    <property type="term" value="P:centrosome localization"/>
    <property type="evidence" value="ECO:0007669"/>
    <property type="project" value="TreeGrafter"/>
</dbReference>
<dbReference type="GO" id="GO:0005871">
    <property type="term" value="C:kinesin complex"/>
    <property type="evidence" value="ECO:0007669"/>
    <property type="project" value="TreeGrafter"/>
</dbReference>
<protein>
    <submittedName>
        <fullName evidence="8">NudE neurodevelopment protein 1</fullName>
    </submittedName>
</protein>
<dbReference type="GO" id="GO:0007020">
    <property type="term" value="P:microtubule nucleation"/>
    <property type="evidence" value="ECO:0007669"/>
    <property type="project" value="TreeGrafter"/>
</dbReference>
<keyword evidence="5 7" id="KW-0175">Coiled coil</keyword>
<dbReference type="GO" id="GO:0005813">
    <property type="term" value="C:centrosome"/>
    <property type="evidence" value="ECO:0007669"/>
    <property type="project" value="TreeGrafter"/>
</dbReference>
<accession>A0A3Q3DUR3</accession>
<evidence type="ECO:0000256" key="5">
    <source>
        <dbReference type="ARBA" id="ARBA00023054"/>
    </source>
</evidence>
<reference evidence="8" key="2">
    <citation type="submission" date="2025-09" db="UniProtKB">
        <authorList>
            <consortium name="Ensembl"/>
        </authorList>
    </citation>
    <scope>IDENTIFICATION</scope>
</reference>
<dbReference type="GO" id="GO:0007100">
    <property type="term" value="P:mitotic centrosome separation"/>
    <property type="evidence" value="ECO:0007669"/>
    <property type="project" value="TreeGrafter"/>
</dbReference>
<keyword evidence="3" id="KW-0597">Phosphoprotein</keyword>
<dbReference type="GO" id="GO:0000776">
    <property type="term" value="C:kinetochore"/>
    <property type="evidence" value="ECO:0007669"/>
    <property type="project" value="UniProtKB-KW"/>
</dbReference>
<keyword evidence="9" id="KW-1185">Reference proteome</keyword>
<dbReference type="PANTHER" id="PTHR10921">
    <property type="entry name" value="NUCLEAR DISTRIBUTION PROTEIN NUDE HOMOLOG 1"/>
    <property type="match status" value="1"/>
</dbReference>
<dbReference type="InterPro" id="IPR033494">
    <property type="entry name" value="NUDE"/>
</dbReference>
<dbReference type="GO" id="GO:0000132">
    <property type="term" value="P:establishment of mitotic spindle orientation"/>
    <property type="evidence" value="ECO:0007669"/>
    <property type="project" value="TreeGrafter"/>
</dbReference>
<dbReference type="Ensembl" id="ENSHCOT00000004682.1">
    <property type="protein sequence ID" value="ENSHCOP00000021025.1"/>
    <property type="gene ID" value="ENSHCOG00000007551.1"/>
</dbReference>
<evidence type="ECO:0000313" key="9">
    <source>
        <dbReference type="Proteomes" id="UP000264820"/>
    </source>
</evidence>
<organism evidence="8 9">
    <name type="scientific">Hippocampus comes</name>
    <name type="common">Tiger tail seahorse</name>
    <dbReference type="NCBI Taxonomy" id="109280"/>
    <lineage>
        <taxon>Eukaryota</taxon>
        <taxon>Metazoa</taxon>
        <taxon>Chordata</taxon>
        <taxon>Craniata</taxon>
        <taxon>Vertebrata</taxon>
        <taxon>Euteleostomi</taxon>
        <taxon>Actinopterygii</taxon>
        <taxon>Neopterygii</taxon>
        <taxon>Teleostei</taxon>
        <taxon>Neoteleostei</taxon>
        <taxon>Acanthomorphata</taxon>
        <taxon>Syngnathiaria</taxon>
        <taxon>Syngnathiformes</taxon>
        <taxon>Syngnathoidei</taxon>
        <taxon>Syngnathidae</taxon>
        <taxon>Hippocampus</taxon>
    </lineage>
</organism>